<accession>A0A4Q4GZ51</accession>
<dbReference type="EMBL" id="CP048659">
    <property type="protein sequence ID" value="QOW45998.1"/>
    <property type="molecule type" value="Genomic_DNA"/>
</dbReference>
<proteinExistence type="predicted"/>
<protein>
    <submittedName>
        <fullName evidence="1">Uncharacterized protein</fullName>
    </submittedName>
</protein>
<dbReference type="RefSeq" id="WP_130073660.1">
    <property type="nucleotide sequence ID" value="NZ_CP048659.1"/>
</dbReference>
<evidence type="ECO:0000313" key="2">
    <source>
        <dbReference type="Proteomes" id="UP000593966"/>
    </source>
</evidence>
<dbReference type="AlphaFoldDB" id="A0A4Q4GZ51"/>
<organism evidence="1 2">
    <name type="scientific">Acinetobacter piscicola</name>
    <dbReference type="NCBI Taxonomy" id="2006115"/>
    <lineage>
        <taxon>Bacteria</taxon>
        <taxon>Pseudomonadati</taxon>
        <taxon>Pseudomonadota</taxon>
        <taxon>Gammaproteobacteria</taxon>
        <taxon>Moraxellales</taxon>
        <taxon>Moraxellaceae</taxon>
        <taxon>Acinetobacter</taxon>
    </lineage>
</organism>
<gene>
    <name evidence="1" type="ORF">G0028_08875</name>
</gene>
<name>A0A4Q4GZ51_9GAMM</name>
<keyword evidence="2" id="KW-1185">Reference proteome</keyword>
<dbReference type="Proteomes" id="UP000593966">
    <property type="component" value="Chromosome"/>
</dbReference>
<sequence length="70" mass="8027">MLKDFTAETYIIDQNLVDTLTWLCHHQGCFDSFEYDAFTKVLSVHHANGTDILREGMFLNAKYGLLITSL</sequence>
<evidence type="ECO:0000313" key="1">
    <source>
        <dbReference type="EMBL" id="QOW45998.1"/>
    </source>
</evidence>
<reference evidence="1 2" key="1">
    <citation type="submission" date="2020-02" db="EMBL/GenBank/DDBJ databases">
        <title>Tigecycline-resistant Acinetobacter species from pigs and migratory birds.</title>
        <authorList>
            <person name="Chen C."/>
            <person name="Sun J."/>
            <person name="Liao X.-P."/>
            <person name="Liu Y.-H."/>
        </authorList>
    </citation>
    <scope>NUCLEOTIDE SEQUENCE [LARGE SCALE GENOMIC DNA]</scope>
    <source>
        <strain evidence="1 2">YH12207_T</strain>
    </source>
</reference>
<dbReference type="OrthoDB" id="6712228at2"/>